<evidence type="ECO:0000313" key="3">
    <source>
        <dbReference type="EMBL" id="ROT76609.1"/>
    </source>
</evidence>
<feature type="chain" id="PRO_5019250813" evidence="2">
    <location>
        <begin position="27"/>
        <end position="206"/>
    </location>
</feature>
<reference evidence="3 4" key="2">
    <citation type="submission" date="2019-01" db="EMBL/GenBank/DDBJ databases">
        <title>The decoding of complex shrimp genome reveals the adaptation for benthos swimmer, frequently molting mechanism and breeding impact on genome.</title>
        <authorList>
            <person name="Sun Y."/>
            <person name="Gao Y."/>
            <person name="Yu Y."/>
        </authorList>
    </citation>
    <scope>NUCLEOTIDE SEQUENCE [LARGE SCALE GENOMIC DNA]</scope>
    <source>
        <tissue evidence="3">Muscle</tissue>
    </source>
</reference>
<evidence type="ECO:0000256" key="1">
    <source>
        <dbReference type="SAM" id="MobiDB-lite"/>
    </source>
</evidence>
<keyword evidence="4" id="KW-1185">Reference proteome</keyword>
<gene>
    <name evidence="3" type="ORF">C7M84_004794</name>
</gene>
<dbReference type="OrthoDB" id="10666329at2759"/>
<feature type="signal peptide" evidence="2">
    <location>
        <begin position="1"/>
        <end position="26"/>
    </location>
</feature>
<dbReference type="EMBL" id="QCYY01001634">
    <property type="protein sequence ID" value="ROT76609.1"/>
    <property type="molecule type" value="Genomic_DNA"/>
</dbReference>
<protein>
    <submittedName>
        <fullName evidence="3">Uncharacterized protein</fullName>
    </submittedName>
</protein>
<accession>A0A423TJH4</accession>
<dbReference type="AlphaFoldDB" id="A0A423TJH4"/>
<name>A0A423TJH4_PENVA</name>
<sequence length="206" mass="22123">MMGRPSPALPLLLACLACCLREVTRAATNDGAPRARDADDLDVIDVFDMAMEMRRLDHSRHDPGPELDGNFGGKFGGNGDTWLDDPSLTPTSRRKLQYSPDEIALGLQNSDYIEDVQDNPKPQRTVPVIASIGKILDDIDSKRARTQSRTAVGTTDGTTGGTTDGTTGGTTDGTTDHDFPPVFMRGGLFPQDTKVSPGFWLSVVAS</sequence>
<comment type="caution">
    <text evidence="3">The sequence shown here is derived from an EMBL/GenBank/DDBJ whole genome shotgun (WGS) entry which is preliminary data.</text>
</comment>
<dbReference type="PROSITE" id="PS51257">
    <property type="entry name" value="PROKAR_LIPOPROTEIN"/>
    <property type="match status" value="1"/>
</dbReference>
<feature type="compositionally biased region" description="Gly residues" evidence="1">
    <location>
        <begin position="158"/>
        <end position="171"/>
    </location>
</feature>
<proteinExistence type="predicted"/>
<evidence type="ECO:0000256" key="2">
    <source>
        <dbReference type="SAM" id="SignalP"/>
    </source>
</evidence>
<feature type="region of interest" description="Disordered" evidence="1">
    <location>
        <begin position="58"/>
        <end position="79"/>
    </location>
</feature>
<feature type="compositionally biased region" description="Gly residues" evidence="1">
    <location>
        <begin position="70"/>
        <end position="79"/>
    </location>
</feature>
<organism evidence="3 4">
    <name type="scientific">Penaeus vannamei</name>
    <name type="common">Whiteleg shrimp</name>
    <name type="synonym">Litopenaeus vannamei</name>
    <dbReference type="NCBI Taxonomy" id="6689"/>
    <lineage>
        <taxon>Eukaryota</taxon>
        <taxon>Metazoa</taxon>
        <taxon>Ecdysozoa</taxon>
        <taxon>Arthropoda</taxon>
        <taxon>Crustacea</taxon>
        <taxon>Multicrustacea</taxon>
        <taxon>Malacostraca</taxon>
        <taxon>Eumalacostraca</taxon>
        <taxon>Eucarida</taxon>
        <taxon>Decapoda</taxon>
        <taxon>Dendrobranchiata</taxon>
        <taxon>Penaeoidea</taxon>
        <taxon>Penaeidae</taxon>
        <taxon>Penaeus</taxon>
    </lineage>
</organism>
<reference evidence="3 4" key="1">
    <citation type="submission" date="2018-04" db="EMBL/GenBank/DDBJ databases">
        <authorList>
            <person name="Zhang X."/>
            <person name="Yuan J."/>
            <person name="Li F."/>
            <person name="Xiang J."/>
        </authorList>
    </citation>
    <scope>NUCLEOTIDE SEQUENCE [LARGE SCALE GENOMIC DNA]</scope>
    <source>
        <tissue evidence="3">Muscle</tissue>
    </source>
</reference>
<keyword evidence="2" id="KW-0732">Signal</keyword>
<evidence type="ECO:0000313" key="4">
    <source>
        <dbReference type="Proteomes" id="UP000283509"/>
    </source>
</evidence>
<feature type="region of interest" description="Disordered" evidence="1">
    <location>
        <begin position="143"/>
        <end position="176"/>
    </location>
</feature>
<dbReference type="Proteomes" id="UP000283509">
    <property type="component" value="Unassembled WGS sequence"/>
</dbReference>